<keyword evidence="4" id="KW-1185">Reference proteome</keyword>
<evidence type="ECO:0000313" key="1">
    <source>
        <dbReference type="EMBL" id="GLI22786.1"/>
    </source>
</evidence>
<dbReference type="SUPFAM" id="SSF50969">
    <property type="entry name" value="YVTN repeat-like/Quinoprotein amine dehydrogenase"/>
    <property type="match status" value="1"/>
</dbReference>
<dbReference type="Pfam" id="PF07433">
    <property type="entry name" value="DUF1513"/>
    <property type="match status" value="1"/>
</dbReference>
<accession>A0A9W6FJZ2</accession>
<comment type="caution">
    <text evidence="1">The sequence shown here is derived from an EMBL/GenBank/DDBJ whole genome shotgun (WGS) entry which is preliminary data.</text>
</comment>
<reference evidence="1" key="1">
    <citation type="submission" date="2022-12" db="EMBL/GenBank/DDBJ databases">
        <title>Reference genome sequencing for broad-spectrum identification of bacterial and archaeal isolates by mass spectrometry.</title>
        <authorList>
            <person name="Sekiguchi Y."/>
            <person name="Tourlousse D.M."/>
        </authorList>
    </citation>
    <scope>NUCLEOTIDE SEQUENCE</scope>
    <source>
        <strain evidence="1">301</strain>
    </source>
</reference>
<reference evidence="2 4" key="2">
    <citation type="submission" date="2023-07" db="EMBL/GenBank/DDBJ databases">
        <title>Genomic Encyclopedia of Type Strains, Phase IV (KMG-IV): sequencing the most valuable type-strain genomes for metagenomic binning, comparative biology and taxonomic classification.</title>
        <authorList>
            <person name="Goeker M."/>
        </authorList>
    </citation>
    <scope>NUCLEOTIDE SEQUENCE [LARGE SCALE GENOMIC DNA]</scope>
    <source>
        <strain evidence="2 4">DSM 338</strain>
    </source>
</reference>
<dbReference type="EMBL" id="BSDO01000003">
    <property type="protein sequence ID" value="GLI22786.1"/>
    <property type="molecule type" value="Genomic_DNA"/>
</dbReference>
<protein>
    <submittedName>
        <fullName evidence="1">Tat pathway signal protein</fullName>
    </submittedName>
</protein>
<dbReference type="InterPro" id="IPR008311">
    <property type="entry name" value="UCP028101"/>
</dbReference>
<sequence length="381" mass="38903">MATDMRARLDHAPLIGRRSLLLGGAALLASATLPGGLRAAELDEGWLATAGVGEGFAAIGLDPSFAATPEAPSEARLHGIEASPVGPLAVAVGRRPGRIALVFDRRKGGVVASFGPGEGRVFSGHGRFTADGRLFLTNEIERPADGVRVMGRGVVAVRAVDGGFAIRDEWGSGGDGPHDLMRSGAALVIANGGIEPNTPEARDAEVTGSGITLVDPATGAVRGEGRLSPDLASLSLRHLARDGNGGTVVAAQDLLKDGEARPLLFRIAADGALTPFDAPDDAWRALRGYVGSVAYDPSGRFVACATPRGNQVAVWQADGRYIGAVPLTDGCGLAAGAEAGTFVAASGYGEVIVVKAAPEGVAITARRTGGPRYDNHMVRIG</sequence>
<evidence type="ECO:0000313" key="2">
    <source>
        <dbReference type="EMBL" id="MDR6334068.1"/>
    </source>
</evidence>
<gene>
    <name evidence="2" type="ORF">GGQ86_002544</name>
    <name evidence="1" type="ORF">XFLAVUS301_24600</name>
</gene>
<dbReference type="RefSeq" id="WP_394025101.1">
    <property type="nucleotide sequence ID" value="NZ_JBAFUJ010000004.1"/>
</dbReference>
<organism evidence="1 3">
    <name type="scientific">Xanthobacter flavus</name>
    <dbReference type="NCBI Taxonomy" id="281"/>
    <lineage>
        <taxon>Bacteria</taxon>
        <taxon>Pseudomonadati</taxon>
        <taxon>Pseudomonadota</taxon>
        <taxon>Alphaproteobacteria</taxon>
        <taxon>Hyphomicrobiales</taxon>
        <taxon>Xanthobacteraceae</taxon>
        <taxon>Xanthobacter</taxon>
    </lineage>
</organism>
<dbReference type="Proteomes" id="UP001144397">
    <property type="component" value="Unassembled WGS sequence"/>
</dbReference>
<proteinExistence type="predicted"/>
<dbReference type="InterPro" id="IPR011044">
    <property type="entry name" value="Quino_amine_DH_bsu"/>
</dbReference>
<dbReference type="EMBL" id="JAVDPY010000004">
    <property type="protein sequence ID" value="MDR6334068.1"/>
    <property type="molecule type" value="Genomic_DNA"/>
</dbReference>
<dbReference type="InterPro" id="IPR006311">
    <property type="entry name" value="TAT_signal"/>
</dbReference>
<evidence type="ECO:0000313" key="3">
    <source>
        <dbReference type="Proteomes" id="UP001144397"/>
    </source>
</evidence>
<dbReference type="PROSITE" id="PS51318">
    <property type="entry name" value="TAT"/>
    <property type="match status" value="1"/>
</dbReference>
<dbReference type="Proteomes" id="UP001245370">
    <property type="component" value="Unassembled WGS sequence"/>
</dbReference>
<dbReference type="AlphaFoldDB" id="A0A9W6FJZ2"/>
<name>A0A9W6FJZ2_XANFL</name>
<evidence type="ECO:0000313" key="4">
    <source>
        <dbReference type="Proteomes" id="UP001245370"/>
    </source>
</evidence>